<gene>
    <name evidence="5" type="ORF">VSR73_34950</name>
</gene>
<dbReference type="Gene3D" id="1.10.10.10">
    <property type="entry name" value="Winged helix-like DNA-binding domain superfamily/Winged helix DNA-binding domain"/>
    <property type="match status" value="1"/>
</dbReference>
<keyword evidence="2" id="KW-0238">DNA-binding</keyword>
<accession>A0ABU9S1J6</accession>
<evidence type="ECO:0000313" key="5">
    <source>
        <dbReference type="EMBL" id="MEM5426207.1"/>
    </source>
</evidence>
<sequence length="232" mass="26062">MIAKRLHEKIRHEITRRVAEQEYAVGERLPSICELADSFGVSVTTVGRAIEDLRSTGIVDCVPGRGIFVREQRRFILDFGFSLTRSVGRQPPVIEPQTTIVSVTREELSSFVFREFDVPIEPICCVRTLTSIATMPIVFDTLYVSQCFGDDIVDELDRKSVGELLHDRGISVESSRLLLQARPASDEAKAVFSIPEGFPTLQRVYQLIAEDPVVSVFGVSESPFDRLAWRTE</sequence>
<protein>
    <submittedName>
        <fullName evidence="5">GntR family transcriptional regulator</fullName>
    </submittedName>
</protein>
<dbReference type="InterPro" id="IPR036390">
    <property type="entry name" value="WH_DNA-bd_sf"/>
</dbReference>
<dbReference type="EMBL" id="JAYMRV010000015">
    <property type="protein sequence ID" value="MEM5426207.1"/>
    <property type="molecule type" value="Genomic_DNA"/>
</dbReference>
<dbReference type="Pfam" id="PF07702">
    <property type="entry name" value="UTRA"/>
    <property type="match status" value="1"/>
</dbReference>
<dbReference type="CDD" id="cd07377">
    <property type="entry name" value="WHTH_GntR"/>
    <property type="match status" value="1"/>
</dbReference>
<dbReference type="InterPro" id="IPR000524">
    <property type="entry name" value="Tscrpt_reg_HTH_GntR"/>
</dbReference>
<dbReference type="InterPro" id="IPR028978">
    <property type="entry name" value="Chorismate_lyase_/UTRA_dom_sf"/>
</dbReference>
<keyword evidence="1" id="KW-0805">Transcription regulation</keyword>
<dbReference type="PANTHER" id="PTHR44846">
    <property type="entry name" value="MANNOSYL-D-GLYCERATE TRANSPORT/METABOLISM SYSTEM REPRESSOR MNGR-RELATED"/>
    <property type="match status" value="1"/>
</dbReference>
<reference evidence="5 6" key="1">
    <citation type="submission" date="2024-01" db="EMBL/GenBank/DDBJ databases">
        <title>The diversity of rhizobia nodulating Mimosa spp. in eleven states of Brazil covering several biomes is determined by host plant, location, and edaphic factors.</title>
        <authorList>
            <person name="Rouws L."/>
            <person name="Barauna A."/>
            <person name="Beukes C."/>
            <person name="De Faria S.M."/>
            <person name="Gross E."/>
            <person name="Dos Reis Junior F.B."/>
            <person name="Simon M."/>
            <person name="Maluk M."/>
            <person name="Odee D.W."/>
            <person name="Kenicer G."/>
            <person name="Young J.P.W."/>
            <person name="Reis V.M."/>
            <person name="Zilli J."/>
            <person name="James E.K."/>
        </authorList>
    </citation>
    <scope>NUCLEOTIDE SEQUENCE [LARGE SCALE GENOMIC DNA]</scope>
    <source>
        <strain evidence="5 6">JPY167</strain>
    </source>
</reference>
<dbReference type="SUPFAM" id="SSF64288">
    <property type="entry name" value="Chorismate lyase-like"/>
    <property type="match status" value="1"/>
</dbReference>
<comment type="caution">
    <text evidence="5">The sequence shown here is derived from an EMBL/GenBank/DDBJ whole genome shotgun (WGS) entry which is preliminary data.</text>
</comment>
<evidence type="ECO:0000256" key="3">
    <source>
        <dbReference type="ARBA" id="ARBA00023163"/>
    </source>
</evidence>
<dbReference type="PROSITE" id="PS50949">
    <property type="entry name" value="HTH_GNTR"/>
    <property type="match status" value="1"/>
</dbReference>
<dbReference type="InterPro" id="IPR011663">
    <property type="entry name" value="UTRA"/>
</dbReference>
<proteinExistence type="predicted"/>
<feature type="domain" description="HTH gntR-type" evidence="4">
    <location>
        <begin position="4"/>
        <end position="72"/>
    </location>
</feature>
<dbReference type="InterPro" id="IPR050679">
    <property type="entry name" value="Bact_HTH_transcr_reg"/>
</dbReference>
<keyword evidence="6" id="KW-1185">Reference proteome</keyword>
<dbReference type="InterPro" id="IPR036388">
    <property type="entry name" value="WH-like_DNA-bd_sf"/>
</dbReference>
<evidence type="ECO:0000259" key="4">
    <source>
        <dbReference type="PROSITE" id="PS50949"/>
    </source>
</evidence>
<evidence type="ECO:0000256" key="1">
    <source>
        <dbReference type="ARBA" id="ARBA00023015"/>
    </source>
</evidence>
<evidence type="ECO:0000313" key="6">
    <source>
        <dbReference type="Proteomes" id="UP001489897"/>
    </source>
</evidence>
<evidence type="ECO:0000256" key="2">
    <source>
        <dbReference type="ARBA" id="ARBA00023125"/>
    </source>
</evidence>
<dbReference type="Gene3D" id="3.40.1410.10">
    <property type="entry name" value="Chorismate lyase-like"/>
    <property type="match status" value="1"/>
</dbReference>
<keyword evidence="3" id="KW-0804">Transcription</keyword>
<dbReference type="Pfam" id="PF00392">
    <property type="entry name" value="GntR"/>
    <property type="match status" value="1"/>
</dbReference>
<dbReference type="RefSeq" id="WP_342949952.1">
    <property type="nucleotide sequence ID" value="NZ_JAYMRV010000015.1"/>
</dbReference>
<dbReference type="SMART" id="SM00345">
    <property type="entry name" value="HTH_GNTR"/>
    <property type="match status" value="1"/>
</dbReference>
<dbReference type="Proteomes" id="UP001489897">
    <property type="component" value="Unassembled WGS sequence"/>
</dbReference>
<organism evidence="5 6">
    <name type="scientific">Paraburkholderia ferrariae</name>
    <dbReference type="NCBI Taxonomy" id="386056"/>
    <lineage>
        <taxon>Bacteria</taxon>
        <taxon>Pseudomonadati</taxon>
        <taxon>Pseudomonadota</taxon>
        <taxon>Betaproteobacteria</taxon>
        <taxon>Burkholderiales</taxon>
        <taxon>Burkholderiaceae</taxon>
        <taxon>Paraburkholderia</taxon>
    </lineage>
</organism>
<dbReference type="PANTHER" id="PTHR44846:SF1">
    <property type="entry name" value="MANNOSYL-D-GLYCERATE TRANSPORT_METABOLISM SYSTEM REPRESSOR MNGR-RELATED"/>
    <property type="match status" value="1"/>
</dbReference>
<name>A0ABU9S1J6_9BURK</name>
<dbReference type="SUPFAM" id="SSF46785">
    <property type="entry name" value="Winged helix' DNA-binding domain"/>
    <property type="match status" value="1"/>
</dbReference>